<organism evidence="1 2">
    <name type="scientific">Paludisphaera borealis</name>
    <dbReference type="NCBI Taxonomy" id="1387353"/>
    <lineage>
        <taxon>Bacteria</taxon>
        <taxon>Pseudomonadati</taxon>
        <taxon>Planctomycetota</taxon>
        <taxon>Planctomycetia</taxon>
        <taxon>Isosphaerales</taxon>
        <taxon>Isosphaeraceae</taxon>
        <taxon>Paludisphaera</taxon>
    </lineage>
</organism>
<reference evidence="2" key="1">
    <citation type="submission" date="2016-12" db="EMBL/GenBank/DDBJ databases">
        <title>Comparative genomics of four Isosphaeraceae planctomycetes: a common pool of plasmids and glycoside hydrolase genes.</title>
        <authorList>
            <person name="Ivanova A."/>
        </authorList>
    </citation>
    <scope>NUCLEOTIDE SEQUENCE [LARGE SCALE GENOMIC DNA]</scope>
    <source>
        <strain evidence="2">PX4</strain>
    </source>
</reference>
<keyword evidence="2" id="KW-1185">Reference proteome</keyword>
<dbReference type="EMBL" id="CP019082">
    <property type="protein sequence ID" value="APW63536.1"/>
    <property type="molecule type" value="Genomic_DNA"/>
</dbReference>
<evidence type="ECO:0000313" key="1">
    <source>
        <dbReference type="EMBL" id="APW63536.1"/>
    </source>
</evidence>
<gene>
    <name evidence="1" type="ORF">BSF38_05108</name>
</gene>
<evidence type="ECO:0000313" key="2">
    <source>
        <dbReference type="Proteomes" id="UP000186309"/>
    </source>
</evidence>
<dbReference type="Proteomes" id="UP000186309">
    <property type="component" value="Chromosome"/>
</dbReference>
<protein>
    <submittedName>
        <fullName evidence="1">Uncharacterized protein</fullName>
    </submittedName>
</protein>
<dbReference type="STRING" id="1387353.BSF38_05108"/>
<proteinExistence type="predicted"/>
<dbReference type="AlphaFoldDB" id="A0A1U7CXA9"/>
<name>A0A1U7CXA9_9BACT</name>
<sequence>MAIGAAIKVSGGSSSVAGYPAINANFDEIGEAVLDVNTGISSGSTITAMIIGFAVADIQHICMLSNVNMTLRTNFVDQTAGGDTFELVAGRPLIWNAGDGYFPCPFTENVVALFAFGQSAGQLRCRFLV</sequence>
<accession>A0A1U7CXA9</accession>
<dbReference type="RefSeq" id="WP_076349870.1">
    <property type="nucleotide sequence ID" value="NZ_CP019082.1"/>
</dbReference>
<dbReference type="KEGG" id="pbor:BSF38_05108"/>